<name>A0ABT3Z3C8_9HYPH</name>
<dbReference type="RefSeq" id="WP_267651952.1">
    <property type="nucleotide sequence ID" value="NZ_JAOVZR010000001.1"/>
</dbReference>
<comment type="caution">
    <text evidence="6">The sequence shown here is derived from an EMBL/GenBank/DDBJ whole genome shotgun (WGS) entry which is preliminary data.</text>
</comment>
<evidence type="ECO:0000259" key="5">
    <source>
        <dbReference type="PROSITE" id="PS50931"/>
    </source>
</evidence>
<dbReference type="Proteomes" id="UP001073227">
    <property type="component" value="Unassembled WGS sequence"/>
</dbReference>
<comment type="similarity">
    <text evidence="1">Belongs to the LysR transcriptional regulatory family.</text>
</comment>
<evidence type="ECO:0000256" key="3">
    <source>
        <dbReference type="ARBA" id="ARBA00023125"/>
    </source>
</evidence>
<sequence length="307" mass="33757">MDQIKAMKVFLRVAERGSLTAASFDLGLSRGGASAIVTELERYLGVQLIERTTRSLRLTEEGQYYLDKARAITEAVENLEDEVGSAERQPRGRLRVQIPPGLTTLALAPALPAFLAACPQVDLEILSRDGVPNFVAEQIDAAVLIGVPPAIDIVARPLGRIPLMTVASPRYLEQHGMPASVADLAQHECIPIISSISGRTVPWRFRIGDEETTVPVHGRVAFETAAAAVVTAKRGAGIIQLASYLVFSEVRAGQLVPVLDEIRPDSSEMFLVHPRHRLKPRKLRVFEKFLIELNPRTRQKWGVRLVP</sequence>
<dbReference type="InterPro" id="IPR005119">
    <property type="entry name" value="LysR_subst-bd"/>
</dbReference>
<dbReference type="InterPro" id="IPR036388">
    <property type="entry name" value="WH-like_DNA-bd_sf"/>
</dbReference>
<dbReference type="Gene3D" id="1.10.10.10">
    <property type="entry name" value="Winged helix-like DNA-binding domain superfamily/Winged helix DNA-binding domain"/>
    <property type="match status" value="1"/>
</dbReference>
<keyword evidence="2" id="KW-0805">Transcription regulation</keyword>
<evidence type="ECO:0000313" key="7">
    <source>
        <dbReference type="Proteomes" id="UP001073227"/>
    </source>
</evidence>
<protein>
    <submittedName>
        <fullName evidence="6">LysR family transcriptional regulator</fullName>
    </submittedName>
</protein>
<evidence type="ECO:0000313" key="6">
    <source>
        <dbReference type="EMBL" id="MCY0146272.1"/>
    </source>
</evidence>
<feature type="domain" description="HTH lysR-type" evidence="5">
    <location>
        <begin position="1"/>
        <end position="59"/>
    </location>
</feature>
<dbReference type="Pfam" id="PF03466">
    <property type="entry name" value="LysR_substrate"/>
    <property type="match status" value="1"/>
</dbReference>
<dbReference type="InterPro" id="IPR036390">
    <property type="entry name" value="WH_DNA-bd_sf"/>
</dbReference>
<keyword evidence="7" id="KW-1185">Reference proteome</keyword>
<dbReference type="PROSITE" id="PS50931">
    <property type="entry name" value="HTH_LYSR"/>
    <property type="match status" value="1"/>
</dbReference>
<accession>A0ABT3Z3C8</accession>
<evidence type="ECO:0000256" key="4">
    <source>
        <dbReference type="ARBA" id="ARBA00023163"/>
    </source>
</evidence>
<dbReference type="PANTHER" id="PTHR30537:SF72">
    <property type="entry name" value="LYSR FAMILY TRANSCRIPTIONAL REGULATOR"/>
    <property type="match status" value="1"/>
</dbReference>
<dbReference type="SUPFAM" id="SSF46785">
    <property type="entry name" value="Winged helix' DNA-binding domain"/>
    <property type="match status" value="1"/>
</dbReference>
<dbReference type="CDD" id="cd08422">
    <property type="entry name" value="PBP2_CrgA_like"/>
    <property type="match status" value="1"/>
</dbReference>
<organism evidence="6 7">
    <name type="scientific">Hoeflea algicola</name>
    <dbReference type="NCBI Taxonomy" id="2983763"/>
    <lineage>
        <taxon>Bacteria</taxon>
        <taxon>Pseudomonadati</taxon>
        <taxon>Pseudomonadota</taxon>
        <taxon>Alphaproteobacteria</taxon>
        <taxon>Hyphomicrobiales</taxon>
        <taxon>Rhizobiaceae</taxon>
        <taxon>Hoeflea</taxon>
    </lineage>
</organism>
<dbReference type="EMBL" id="JAOVZR010000001">
    <property type="protein sequence ID" value="MCY0146272.1"/>
    <property type="molecule type" value="Genomic_DNA"/>
</dbReference>
<gene>
    <name evidence="6" type="ORF">OEG84_00700</name>
</gene>
<dbReference type="SUPFAM" id="SSF53850">
    <property type="entry name" value="Periplasmic binding protein-like II"/>
    <property type="match status" value="1"/>
</dbReference>
<dbReference type="InterPro" id="IPR058163">
    <property type="entry name" value="LysR-type_TF_proteobact-type"/>
</dbReference>
<dbReference type="PANTHER" id="PTHR30537">
    <property type="entry name" value="HTH-TYPE TRANSCRIPTIONAL REGULATOR"/>
    <property type="match status" value="1"/>
</dbReference>
<reference evidence="6" key="1">
    <citation type="submission" date="2022-10" db="EMBL/GenBank/DDBJ databases">
        <title>Hoeflea sp. G2-23, isolated from marine algae.</title>
        <authorList>
            <person name="Kristyanto S."/>
            <person name="Kim J.M."/>
            <person name="Jeon C.O."/>
        </authorList>
    </citation>
    <scope>NUCLEOTIDE SEQUENCE</scope>
    <source>
        <strain evidence="6">G2-23</strain>
    </source>
</reference>
<dbReference type="Pfam" id="PF00126">
    <property type="entry name" value="HTH_1"/>
    <property type="match status" value="1"/>
</dbReference>
<evidence type="ECO:0000256" key="1">
    <source>
        <dbReference type="ARBA" id="ARBA00009437"/>
    </source>
</evidence>
<proteinExistence type="inferred from homology"/>
<keyword evidence="3" id="KW-0238">DNA-binding</keyword>
<keyword evidence="4" id="KW-0804">Transcription</keyword>
<evidence type="ECO:0000256" key="2">
    <source>
        <dbReference type="ARBA" id="ARBA00023015"/>
    </source>
</evidence>
<dbReference type="Gene3D" id="3.40.190.290">
    <property type="match status" value="1"/>
</dbReference>
<dbReference type="InterPro" id="IPR000847">
    <property type="entry name" value="LysR_HTH_N"/>
</dbReference>